<feature type="non-terminal residue" evidence="8">
    <location>
        <position position="126"/>
    </location>
</feature>
<dbReference type="PANTHER" id="PTHR12992">
    <property type="entry name" value="NUDIX HYDROLASE"/>
    <property type="match status" value="1"/>
</dbReference>
<accession>A0A538SFX1</accession>
<evidence type="ECO:0000256" key="5">
    <source>
        <dbReference type="ARBA" id="ARBA00022842"/>
    </source>
</evidence>
<keyword evidence="3" id="KW-0479">Metal-binding</keyword>
<evidence type="ECO:0000256" key="6">
    <source>
        <dbReference type="ARBA" id="ARBA00023211"/>
    </source>
</evidence>
<dbReference type="Proteomes" id="UP000320184">
    <property type="component" value="Unassembled WGS sequence"/>
</dbReference>
<dbReference type="InterPro" id="IPR000086">
    <property type="entry name" value="NUDIX_hydrolase_dom"/>
</dbReference>
<evidence type="ECO:0000256" key="2">
    <source>
        <dbReference type="ARBA" id="ARBA00001946"/>
    </source>
</evidence>
<dbReference type="GO" id="GO:0046872">
    <property type="term" value="F:metal ion binding"/>
    <property type="evidence" value="ECO:0007669"/>
    <property type="project" value="UniProtKB-KW"/>
</dbReference>
<dbReference type="GO" id="GO:0010945">
    <property type="term" value="F:coenzyme A diphosphatase activity"/>
    <property type="evidence" value="ECO:0007669"/>
    <property type="project" value="InterPro"/>
</dbReference>
<dbReference type="InterPro" id="IPR045121">
    <property type="entry name" value="CoAse"/>
</dbReference>
<evidence type="ECO:0000256" key="1">
    <source>
        <dbReference type="ARBA" id="ARBA00001936"/>
    </source>
</evidence>
<evidence type="ECO:0000256" key="3">
    <source>
        <dbReference type="ARBA" id="ARBA00022723"/>
    </source>
</evidence>
<keyword evidence="4" id="KW-0378">Hydrolase</keyword>
<gene>
    <name evidence="8" type="ORF">E6K73_08170</name>
</gene>
<protein>
    <submittedName>
        <fullName evidence="8">CoA pyrophosphatase</fullName>
    </submittedName>
</protein>
<dbReference type="Gene3D" id="3.90.79.10">
    <property type="entry name" value="Nucleoside Triphosphate Pyrophosphohydrolase"/>
    <property type="match status" value="1"/>
</dbReference>
<dbReference type="SUPFAM" id="SSF55811">
    <property type="entry name" value="Nudix"/>
    <property type="match status" value="1"/>
</dbReference>
<evidence type="ECO:0000313" key="9">
    <source>
        <dbReference type="Proteomes" id="UP000320184"/>
    </source>
</evidence>
<reference evidence="8 9" key="1">
    <citation type="journal article" date="2019" name="Nat. Microbiol.">
        <title>Mediterranean grassland soil C-N compound turnover is dependent on rainfall and depth, and is mediated by genomically divergent microorganisms.</title>
        <authorList>
            <person name="Diamond S."/>
            <person name="Andeer P.F."/>
            <person name="Li Z."/>
            <person name="Crits-Christoph A."/>
            <person name="Burstein D."/>
            <person name="Anantharaman K."/>
            <person name="Lane K.R."/>
            <person name="Thomas B.C."/>
            <person name="Pan C."/>
            <person name="Northen T.R."/>
            <person name="Banfield J.F."/>
        </authorList>
    </citation>
    <scope>NUCLEOTIDE SEQUENCE [LARGE SCALE GENOMIC DNA]</scope>
    <source>
        <strain evidence="8">WS_3</strain>
    </source>
</reference>
<proteinExistence type="predicted"/>
<organism evidence="8 9">
    <name type="scientific">Eiseniibacteriota bacterium</name>
    <dbReference type="NCBI Taxonomy" id="2212470"/>
    <lineage>
        <taxon>Bacteria</taxon>
        <taxon>Candidatus Eiseniibacteriota</taxon>
    </lineage>
</organism>
<comment type="cofactor">
    <cofactor evidence="2">
        <name>Mg(2+)</name>
        <dbReference type="ChEBI" id="CHEBI:18420"/>
    </cofactor>
</comment>
<dbReference type="PROSITE" id="PS51462">
    <property type="entry name" value="NUDIX"/>
    <property type="match status" value="1"/>
</dbReference>
<dbReference type="InterPro" id="IPR015797">
    <property type="entry name" value="NUDIX_hydrolase-like_dom_sf"/>
</dbReference>
<dbReference type="EMBL" id="VBOT01000103">
    <property type="protein sequence ID" value="TMQ50268.1"/>
    <property type="molecule type" value="Genomic_DNA"/>
</dbReference>
<comment type="caution">
    <text evidence="8">The sequence shown here is derived from an EMBL/GenBank/DDBJ whole genome shotgun (WGS) entry which is preliminary data.</text>
</comment>
<dbReference type="Pfam" id="PF00293">
    <property type="entry name" value="NUDIX"/>
    <property type="match status" value="1"/>
</dbReference>
<keyword evidence="6" id="KW-0464">Manganese</keyword>
<dbReference type="AlphaFoldDB" id="A0A538SFX1"/>
<evidence type="ECO:0000256" key="4">
    <source>
        <dbReference type="ARBA" id="ARBA00022801"/>
    </source>
</evidence>
<dbReference type="PANTHER" id="PTHR12992:SF11">
    <property type="entry name" value="MITOCHONDRIAL COENZYME A DIPHOSPHATASE NUDT8"/>
    <property type="match status" value="1"/>
</dbReference>
<dbReference type="CDD" id="cd03426">
    <property type="entry name" value="NUDIX_CoAse_Nudt7"/>
    <property type="match status" value="1"/>
</dbReference>
<comment type="cofactor">
    <cofactor evidence="1">
        <name>Mn(2+)</name>
        <dbReference type="ChEBI" id="CHEBI:29035"/>
    </cofactor>
</comment>
<keyword evidence="5" id="KW-0460">Magnesium</keyword>
<name>A0A538SFX1_UNCEI</name>
<feature type="domain" description="Nudix hydrolase" evidence="7">
    <location>
        <begin position="4"/>
        <end position="126"/>
    </location>
</feature>
<evidence type="ECO:0000313" key="8">
    <source>
        <dbReference type="EMBL" id="TMQ50268.1"/>
    </source>
</evidence>
<evidence type="ECO:0000259" key="7">
    <source>
        <dbReference type="PROSITE" id="PS51462"/>
    </source>
</evidence>
<sequence length="126" mass="14014">MPELQDAAVLVPLFRDDQGELRLVLVRRGEGGIHGGQLAFPGGRREADDRTPLDTAIREACEETGLSRDAIEVLDRLPVIETLTTGFRIAPFLARIRPPERWRPAEGEIAEVLEVRVDDLALPETH</sequence>